<dbReference type="Pfam" id="PF00530">
    <property type="entry name" value="SRCR"/>
    <property type="match status" value="1"/>
</dbReference>
<feature type="disulfide bond" evidence="4">
    <location>
        <begin position="256"/>
        <end position="266"/>
    </location>
</feature>
<feature type="transmembrane region" description="Helical" evidence="6">
    <location>
        <begin position="52"/>
        <end position="77"/>
    </location>
</feature>
<dbReference type="PANTHER" id="PTHR19331">
    <property type="entry name" value="SCAVENGER RECEPTOR DOMAIN-CONTAINING"/>
    <property type="match status" value="1"/>
</dbReference>
<evidence type="ECO:0000256" key="5">
    <source>
        <dbReference type="SAM" id="MobiDB-lite"/>
    </source>
</evidence>
<feature type="domain" description="SRCR" evidence="7">
    <location>
        <begin position="201"/>
        <end position="285"/>
    </location>
</feature>
<evidence type="ECO:0000256" key="1">
    <source>
        <dbReference type="ARBA" id="ARBA00022729"/>
    </source>
</evidence>
<evidence type="ECO:0000313" key="8">
    <source>
        <dbReference type="EMBL" id="CAI8034438.1"/>
    </source>
</evidence>
<proteinExistence type="predicted"/>
<dbReference type="Gene3D" id="3.10.250.10">
    <property type="entry name" value="SRCR-like domain"/>
    <property type="match status" value="2"/>
</dbReference>
<feature type="compositionally biased region" description="Acidic residues" evidence="5">
    <location>
        <begin position="1"/>
        <end position="27"/>
    </location>
</feature>
<comment type="caution">
    <text evidence="8">The sequence shown here is derived from an EMBL/GenBank/DDBJ whole genome shotgun (WGS) entry which is preliminary data.</text>
</comment>
<protein>
    <recommendedName>
        <fullName evidence="7">SRCR domain-containing protein</fullName>
    </recommendedName>
</protein>
<dbReference type="GO" id="GO:0016020">
    <property type="term" value="C:membrane"/>
    <property type="evidence" value="ECO:0007669"/>
    <property type="project" value="InterPro"/>
</dbReference>
<feature type="region of interest" description="Disordered" evidence="5">
    <location>
        <begin position="1"/>
        <end position="49"/>
    </location>
</feature>
<keyword evidence="3 4" id="KW-1015">Disulfide bond</keyword>
<dbReference type="Proteomes" id="UP001174909">
    <property type="component" value="Unassembled WGS sequence"/>
</dbReference>
<accession>A0AA35SR48</accession>
<comment type="caution">
    <text evidence="4">Lacks conserved residue(s) required for the propagation of feature annotation.</text>
</comment>
<keyword evidence="1" id="KW-0732">Signal</keyword>
<keyword evidence="2" id="KW-0677">Repeat</keyword>
<keyword evidence="9" id="KW-1185">Reference proteome</keyword>
<evidence type="ECO:0000256" key="3">
    <source>
        <dbReference type="ARBA" id="ARBA00023157"/>
    </source>
</evidence>
<gene>
    <name evidence="8" type="ORF">GBAR_LOCUS19387</name>
</gene>
<feature type="domain" description="SRCR" evidence="7">
    <location>
        <begin position="340"/>
        <end position="391"/>
    </location>
</feature>
<dbReference type="InterPro" id="IPR001190">
    <property type="entry name" value="SRCR"/>
</dbReference>
<name>A0AA35SR48_GEOBA</name>
<dbReference type="AlphaFoldDB" id="A0AA35SR48"/>
<feature type="compositionally biased region" description="Basic and acidic residues" evidence="5">
    <location>
        <begin position="28"/>
        <end position="42"/>
    </location>
</feature>
<dbReference type="EMBL" id="CASHTH010002731">
    <property type="protein sequence ID" value="CAI8034438.1"/>
    <property type="molecule type" value="Genomic_DNA"/>
</dbReference>
<keyword evidence="6" id="KW-0812">Transmembrane</keyword>
<keyword evidence="6" id="KW-0472">Membrane</keyword>
<organism evidence="8 9">
    <name type="scientific">Geodia barretti</name>
    <name type="common">Barrett's horny sponge</name>
    <dbReference type="NCBI Taxonomy" id="519541"/>
    <lineage>
        <taxon>Eukaryota</taxon>
        <taxon>Metazoa</taxon>
        <taxon>Porifera</taxon>
        <taxon>Demospongiae</taxon>
        <taxon>Heteroscleromorpha</taxon>
        <taxon>Tetractinellida</taxon>
        <taxon>Astrophorina</taxon>
        <taxon>Geodiidae</taxon>
        <taxon>Geodia</taxon>
    </lineage>
</organism>
<dbReference type="PROSITE" id="PS50287">
    <property type="entry name" value="SRCR_2"/>
    <property type="match status" value="2"/>
</dbReference>
<feature type="non-terminal residue" evidence="8">
    <location>
        <position position="1"/>
    </location>
</feature>
<evidence type="ECO:0000313" key="9">
    <source>
        <dbReference type="Proteomes" id="UP001174909"/>
    </source>
</evidence>
<reference evidence="8" key="1">
    <citation type="submission" date="2023-03" db="EMBL/GenBank/DDBJ databases">
        <authorList>
            <person name="Steffen K."/>
            <person name="Cardenas P."/>
        </authorList>
    </citation>
    <scope>NUCLEOTIDE SEQUENCE</scope>
</reference>
<dbReference type="InterPro" id="IPR036772">
    <property type="entry name" value="SRCR-like_dom_sf"/>
</dbReference>
<evidence type="ECO:0000256" key="2">
    <source>
        <dbReference type="ARBA" id="ARBA00022737"/>
    </source>
</evidence>
<keyword evidence="6" id="KW-1133">Transmembrane helix</keyword>
<evidence type="ECO:0000259" key="7">
    <source>
        <dbReference type="PROSITE" id="PS50287"/>
    </source>
</evidence>
<evidence type="ECO:0000256" key="6">
    <source>
        <dbReference type="SAM" id="Phobius"/>
    </source>
</evidence>
<sequence>SPDVTDPEVDTSDDPNDDDDVDRETDTEDTRNDNNVITERKNKSGTGSTGGIVSGVVVTLFLVLVLIAAVVVVIICFRWKTKQMAVNTKQVNINQNYESHDMLQDGEKHLDNPVYSFGNDQKAPQPQTDKDPVEHEFANPLYSLAEVEKPQRSTIDIYADDDPEYAVPERKDTAGDGHCRHTQTFPLVPDGHVVRFNSRECDTDFDHLQSHVFCEDSGWGDEEATVVCRDQLHSHYGIGGYVHIDPMEVGLQYVNCSGSEGALEECAVAATTTMTQCSQAGIIRQCLNVSQIYVSQTEDYELFDYVEVSEGETSILDQTMVYIRVSTCFKYDMMIYSIISECIEGNVTGSTNGHLQLVEMCNSDGVWSPICDNEWTQEDATVVCRELGYRG</sequence>
<evidence type="ECO:0000256" key="4">
    <source>
        <dbReference type="PROSITE-ProRule" id="PRU00196"/>
    </source>
</evidence>
<dbReference type="SUPFAM" id="SSF56487">
    <property type="entry name" value="SRCR-like"/>
    <property type="match status" value="2"/>
</dbReference>